<evidence type="ECO:0000313" key="2">
    <source>
        <dbReference type="EMBL" id="EUJ26578.1"/>
    </source>
</evidence>
<dbReference type="PANTHER" id="PTHR38430:SF1">
    <property type="entry name" value="PROTEIN-ARGININE KINASE ACTIVATOR PROTEIN"/>
    <property type="match status" value="1"/>
</dbReference>
<protein>
    <submittedName>
        <fullName evidence="2">UvrB/UvrC protein</fullName>
    </submittedName>
</protein>
<proteinExistence type="predicted"/>
<dbReference type="PROSITE" id="PS50151">
    <property type="entry name" value="UVR"/>
    <property type="match status" value="1"/>
</dbReference>
<dbReference type="EMBL" id="AODF01000036">
    <property type="protein sequence ID" value="EUJ26578.1"/>
    <property type="molecule type" value="Genomic_DNA"/>
</dbReference>
<dbReference type="RefSeq" id="WP_051993655.1">
    <property type="nucleotide sequence ID" value="NZ_AODF01000036.1"/>
</dbReference>
<dbReference type="PANTHER" id="PTHR38430">
    <property type="entry name" value="PROTEIN-ARGININE KINASE ACTIVATOR PROTEIN"/>
    <property type="match status" value="1"/>
</dbReference>
<dbReference type="InterPro" id="IPR025542">
    <property type="entry name" value="YacH"/>
</dbReference>
<evidence type="ECO:0000259" key="1">
    <source>
        <dbReference type="PROSITE" id="PS50151"/>
    </source>
</evidence>
<feature type="domain" description="UVR" evidence="1">
    <location>
        <begin position="52"/>
        <end position="87"/>
    </location>
</feature>
<dbReference type="Proteomes" id="UP000019249">
    <property type="component" value="Unassembled WGS sequence"/>
</dbReference>
<dbReference type="Pfam" id="PF02151">
    <property type="entry name" value="UVR"/>
    <property type="match status" value="1"/>
</dbReference>
<name>A0ABN0RCB9_9LIST</name>
<dbReference type="Gene3D" id="4.10.860.10">
    <property type="entry name" value="UVR domain"/>
    <property type="match status" value="1"/>
</dbReference>
<comment type="caution">
    <text evidence="2">The sequence shown here is derived from an EMBL/GenBank/DDBJ whole genome shotgun (WGS) entry which is preliminary data.</text>
</comment>
<sequence>MKRLKKTSRVGCSDCYEVFGEQIVQIAKQVHGGNVKHVGKVPEQFVSEANRAEVVSGLREQIQKMIEIENFEEAAKLRDEIRAIEGKDGELG</sequence>
<reference evidence="2 3" key="1">
    <citation type="journal article" date="2014" name="Int. J. Syst. Evol. Microbiol.">
        <title>Listeria floridensis sp. nov., Listeria aquatica sp. nov., Listeria cornellensis sp. nov., Listeria riparia sp. nov. and Listeria grandensis sp. nov., from agricultural and natural environments.</title>
        <authorList>
            <person name="den Bakker H.C."/>
            <person name="Warchocki S."/>
            <person name="Wright E.M."/>
            <person name="Allred A.F."/>
            <person name="Ahlstrom C."/>
            <person name="Manuel C.S."/>
            <person name="Stasiewicz M.J."/>
            <person name="Burrell A."/>
            <person name="Roof S."/>
            <person name="Strawn L."/>
            <person name="Fortes E.D."/>
            <person name="Nightingale K.K."/>
            <person name="Kephart D."/>
            <person name="Wiedmann M."/>
        </authorList>
    </citation>
    <scope>NUCLEOTIDE SEQUENCE [LARGE SCALE GENOMIC DNA]</scope>
    <source>
        <strain evidence="2 3">FSL S10-1187</strain>
    </source>
</reference>
<dbReference type="InterPro" id="IPR001943">
    <property type="entry name" value="UVR_dom"/>
</dbReference>
<organism evidence="2 3">
    <name type="scientific">Listeria floridensis FSL S10-1187</name>
    <dbReference type="NCBI Taxonomy" id="1265817"/>
    <lineage>
        <taxon>Bacteria</taxon>
        <taxon>Bacillati</taxon>
        <taxon>Bacillota</taxon>
        <taxon>Bacilli</taxon>
        <taxon>Bacillales</taxon>
        <taxon>Listeriaceae</taxon>
        <taxon>Listeria</taxon>
    </lineage>
</organism>
<accession>A0ABN0RCB9</accession>
<gene>
    <name evidence="2" type="ORF">MFLO_13955</name>
</gene>
<keyword evidence="3" id="KW-1185">Reference proteome</keyword>
<dbReference type="SUPFAM" id="SSF46600">
    <property type="entry name" value="C-terminal UvrC-binding domain of UvrB"/>
    <property type="match status" value="1"/>
</dbReference>
<dbReference type="InterPro" id="IPR036876">
    <property type="entry name" value="UVR_dom_sf"/>
</dbReference>
<evidence type="ECO:0000313" key="3">
    <source>
        <dbReference type="Proteomes" id="UP000019249"/>
    </source>
</evidence>